<evidence type="ECO:0000313" key="5">
    <source>
        <dbReference type="EMBL" id="WSD21262.1"/>
    </source>
</evidence>
<sequence length="198" mass="23075">MSGPDQPREVDPEYEAFYRRWQMNGVRYAQQRHRLQEWEAETAVSEALAELWAMWREPSFPKEEENRKWLYFRIVRCRSVDIIRSNVHHRKIAETAAADHVLTSLAVSRGREPEVIDGEQLPEQAYAAAEALAERADILTALPERQQRSIALENAGYSARERAEIKGIQETHERVDLHRGRARLKKIMAEREQEGVTE</sequence>
<evidence type="ECO:0000256" key="3">
    <source>
        <dbReference type="ARBA" id="ARBA00023125"/>
    </source>
</evidence>
<organism evidence="5 6">
    <name type="scientific">Streptomyces phaeochromogenes</name>
    <dbReference type="NCBI Taxonomy" id="1923"/>
    <lineage>
        <taxon>Bacteria</taxon>
        <taxon>Bacillati</taxon>
        <taxon>Actinomycetota</taxon>
        <taxon>Actinomycetes</taxon>
        <taxon>Kitasatosporales</taxon>
        <taxon>Streptomycetaceae</taxon>
        <taxon>Streptomyces</taxon>
        <taxon>Streptomyces phaeochromogenes group</taxon>
    </lineage>
</organism>
<dbReference type="EMBL" id="CP109135">
    <property type="protein sequence ID" value="WSD21262.1"/>
    <property type="molecule type" value="Genomic_DNA"/>
</dbReference>
<evidence type="ECO:0000256" key="2">
    <source>
        <dbReference type="ARBA" id="ARBA00023082"/>
    </source>
</evidence>
<dbReference type="SUPFAM" id="SSF88659">
    <property type="entry name" value="Sigma3 and sigma4 domains of RNA polymerase sigma factors"/>
    <property type="match status" value="1"/>
</dbReference>
<dbReference type="Proteomes" id="UP001340816">
    <property type="component" value="Chromosome"/>
</dbReference>
<evidence type="ECO:0008006" key="7">
    <source>
        <dbReference type="Google" id="ProtNLM"/>
    </source>
</evidence>
<evidence type="ECO:0000256" key="1">
    <source>
        <dbReference type="ARBA" id="ARBA00023015"/>
    </source>
</evidence>
<keyword evidence="1" id="KW-0805">Transcription regulation</keyword>
<accession>A0ABZ1HRN4</accession>
<gene>
    <name evidence="5" type="ORF">OHB35_53000</name>
</gene>
<dbReference type="PANTHER" id="PTHR43133:SF8">
    <property type="entry name" value="RNA POLYMERASE SIGMA FACTOR HI_1459-RELATED"/>
    <property type="match status" value="1"/>
</dbReference>
<name>A0ABZ1HRN4_STRPH</name>
<keyword evidence="6" id="KW-1185">Reference proteome</keyword>
<keyword evidence="2" id="KW-0731">Sigma factor</keyword>
<dbReference type="Gene3D" id="1.10.10.10">
    <property type="entry name" value="Winged helix-like DNA-binding domain superfamily/Winged helix DNA-binding domain"/>
    <property type="match status" value="1"/>
</dbReference>
<evidence type="ECO:0000256" key="4">
    <source>
        <dbReference type="ARBA" id="ARBA00023163"/>
    </source>
</evidence>
<proteinExistence type="predicted"/>
<dbReference type="PANTHER" id="PTHR43133">
    <property type="entry name" value="RNA POLYMERASE ECF-TYPE SIGMA FACTO"/>
    <property type="match status" value="1"/>
</dbReference>
<protein>
    <recommendedName>
        <fullName evidence="7">Sigma-70 family RNA polymerase sigma factor</fullName>
    </recommendedName>
</protein>
<evidence type="ECO:0000313" key="6">
    <source>
        <dbReference type="Proteomes" id="UP001340816"/>
    </source>
</evidence>
<dbReference type="RefSeq" id="WP_326762799.1">
    <property type="nucleotide sequence ID" value="NZ_CP109135.1"/>
</dbReference>
<dbReference type="InterPro" id="IPR036388">
    <property type="entry name" value="WH-like_DNA-bd_sf"/>
</dbReference>
<keyword evidence="3" id="KW-0238">DNA-binding</keyword>
<reference evidence="5 6" key="1">
    <citation type="submission" date="2022-10" db="EMBL/GenBank/DDBJ databases">
        <title>The complete genomes of actinobacterial strains from the NBC collection.</title>
        <authorList>
            <person name="Joergensen T.S."/>
            <person name="Alvarez Arevalo M."/>
            <person name="Sterndorff E.B."/>
            <person name="Faurdal D."/>
            <person name="Vuksanovic O."/>
            <person name="Mourched A.-S."/>
            <person name="Charusanti P."/>
            <person name="Shaw S."/>
            <person name="Blin K."/>
            <person name="Weber T."/>
        </authorList>
    </citation>
    <scope>NUCLEOTIDE SEQUENCE [LARGE SCALE GENOMIC DNA]</scope>
    <source>
        <strain evidence="5 6">NBC 01752</strain>
    </source>
</reference>
<dbReference type="InterPro" id="IPR013324">
    <property type="entry name" value="RNA_pol_sigma_r3/r4-like"/>
</dbReference>
<dbReference type="InterPro" id="IPR039425">
    <property type="entry name" value="RNA_pol_sigma-70-like"/>
</dbReference>
<keyword evidence="4" id="KW-0804">Transcription</keyword>